<gene>
    <name evidence="8" type="ORF">DES40_1375</name>
</gene>
<protein>
    <submittedName>
        <fullName evidence="8">Putative RND superfamily exporter protein</fullName>
    </submittedName>
</protein>
<feature type="transmembrane region" description="Helical" evidence="6">
    <location>
        <begin position="791"/>
        <end position="816"/>
    </location>
</feature>
<evidence type="ECO:0000256" key="3">
    <source>
        <dbReference type="ARBA" id="ARBA00022692"/>
    </source>
</evidence>
<dbReference type="PROSITE" id="PS50156">
    <property type="entry name" value="SSD"/>
    <property type="match status" value="1"/>
</dbReference>
<feature type="transmembrane region" description="Helical" evidence="6">
    <location>
        <begin position="21"/>
        <end position="39"/>
    </location>
</feature>
<dbReference type="Gene3D" id="1.20.1640.10">
    <property type="entry name" value="Multidrug efflux transporter AcrB transmembrane domain"/>
    <property type="match status" value="2"/>
</dbReference>
<keyword evidence="4 6" id="KW-1133">Transmembrane helix</keyword>
<keyword evidence="3 6" id="KW-0812">Transmembrane</keyword>
<evidence type="ECO:0000256" key="1">
    <source>
        <dbReference type="ARBA" id="ARBA00004651"/>
    </source>
</evidence>
<evidence type="ECO:0000256" key="5">
    <source>
        <dbReference type="ARBA" id="ARBA00023136"/>
    </source>
</evidence>
<feature type="transmembrane region" description="Helical" evidence="6">
    <location>
        <begin position="266"/>
        <end position="283"/>
    </location>
</feature>
<comment type="caution">
    <text evidence="8">The sequence shown here is derived from an EMBL/GenBank/DDBJ whole genome shotgun (WGS) entry which is preliminary data.</text>
</comment>
<sequence length="832" mass="91619">MKWTVLNKAATRWAGCISRRAGLICMASLIITMLAFQHMKTLNVSTQINALMPEGARSVRTLNKALEKTGSFAAIQIVANANSPDAVLAQLGAIKKQIDTYDWVGSSQYYEDIEVLENHKLLYLSLEELLELEAEINQAYPTLIAKNIGAFFGASVRYTERGAGLTGESTSQIDPDMLEAFKSITDTSKSNSKRYFTSDDGLTGVLIVWPKAGQDSLLDAKRMVDDSYRLIDRLNTTPEDKVALGVGGRIASQVAQFESITRDLKYGLISAIGLIILMLLFAYRSFMAIPIILIPLGCGIIITLGLTAIIIGNLNLITVFLTLILFGLGIDFAIHNFSRYQEERRKGHSQERAVQIIIHDTGAASLLAATTTALAFFALIFTEFRAFSEFGIIAGIGILIICLSMYTLQPALIVLADRIGWTINPRSKKQKLFRYRWGFNPLRYRLPILTAVIITAVSAAYFAPKIKFETDTKKLEAQMPARHVTATEQIQKVIRTGNSRAIIVAENYDDLVKIDEYFKHKIKEDDASPTIKSVSSLIDFIPNKASQLERLAIIKRLAKSAYNLRVFDPETYESSLKFLTIEALNIADLPPGLRRTYLGQSTGSQQNDFEDRDTDYLVYVDNAVNLDDARNAKAFSDDVAQFTIDGQNHYAASESFILVEMLGLMKADAIKAILLVSVTTSFVVFIFLRNFWATLIVLAPTLIGLAATVAIMGAFGPALSIMNMVILPSLIGISVDNGIHIFHRFESEGPDADILGIMSTTGRASVLTTLTTLIGFGGMITASMAGLRSLALLAIIGFLACLITTGFVLPILLEFYQKHFQRKRLQPLGSAL</sequence>
<dbReference type="Proteomes" id="UP000282211">
    <property type="component" value="Unassembled WGS sequence"/>
</dbReference>
<feature type="transmembrane region" description="Helical" evidence="6">
    <location>
        <begin position="442"/>
        <end position="463"/>
    </location>
</feature>
<comment type="subcellular location">
    <subcellularLocation>
        <location evidence="1">Cell membrane</location>
        <topology evidence="1">Multi-pass membrane protein</topology>
    </subcellularLocation>
</comment>
<evidence type="ECO:0000259" key="7">
    <source>
        <dbReference type="PROSITE" id="PS50156"/>
    </source>
</evidence>
<feature type="transmembrane region" description="Helical" evidence="6">
    <location>
        <begin position="695"/>
        <end position="715"/>
    </location>
</feature>
<dbReference type="GO" id="GO:0005886">
    <property type="term" value="C:plasma membrane"/>
    <property type="evidence" value="ECO:0007669"/>
    <property type="project" value="UniProtKB-SubCell"/>
</dbReference>
<feature type="transmembrane region" description="Helical" evidence="6">
    <location>
        <begin position="721"/>
        <end position="743"/>
    </location>
</feature>
<feature type="transmembrane region" description="Helical" evidence="6">
    <location>
        <begin position="392"/>
        <end position="421"/>
    </location>
</feature>
<dbReference type="SUPFAM" id="SSF82866">
    <property type="entry name" value="Multidrug efflux transporter AcrB transmembrane domain"/>
    <property type="match status" value="2"/>
</dbReference>
<evidence type="ECO:0000256" key="4">
    <source>
        <dbReference type="ARBA" id="ARBA00022989"/>
    </source>
</evidence>
<keyword evidence="2" id="KW-1003">Cell membrane</keyword>
<reference evidence="8 9" key="1">
    <citation type="submission" date="2018-10" db="EMBL/GenBank/DDBJ databases">
        <title>Genomic Encyclopedia of Type Strains, Phase IV (KMG-IV): sequencing the most valuable type-strain genomes for metagenomic binning, comparative biology and taxonomic classification.</title>
        <authorList>
            <person name="Goeker M."/>
        </authorList>
    </citation>
    <scope>NUCLEOTIDE SEQUENCE [LARGE SCALE GENOMIC DNA]</scope>
    <source>
        <strain evidence="8 9">DSM 22008</strain>
    </source>
</reference>
<keyword evidence="5 6" id="KW-0472">Membrane</keyword>
<feature type="transmembrane region" description="Helical" evidence="6">
    <location>
        <begin position="317"/>
        <end position="335"/>
    </location>
</feature>
<proteinExistence type="predicted"/>
<evidence type="ECO:0000313" key="9">
    <source>
        <dbReference type="Proteomes" id="UP000282211"/>
    </source>
</evidence>
<evidence type="ECO:0000256" key="2">
    <source>
        <dbReference type="ARBA" id="ARBA00022475"/>
    </source>
</evidence>
<dbReference type="InterPro" id="IPR004869">
    <property type="entry name" value="MMPL_dom"/>
</dbReference>
<dbReference type="EMBL" id="RBII01000001">
    <property type="protein sequence ID" value="RKQ72038.1"/>
    <property type="molecule type" value="Genomic_DNA"/>
</dbReference>
<evidence type="ECO:0000313" key="8">
    <source>
        <dbReference type="EMBL" id="RKQ72038.1"/>
    </source>
</evidence>
<dbReference type="PANTHER" id="PTHR33406:SF13">
    <property type="entry name" value="MEMBRANE PROTEIN YDFJ"/>
    <property type="match status" value="1"/>
</dbReference>
<feature type="transmembrane region" description="Helical" evidence="6">
    <location>
        <begin position="669"/>
        <end position="688"/>
    </location>
</feature>
<name>A0A420WLX7_9PROT</name>
<accession>A0A420WLX7</accession>
<organism evidence="8 9">
    <name type="scientific">Litorimonas taeanensis</name>
    <dbReference type="NCBI Taxonomy" id="568099"/>
    <lineage>
        <taxon>Bacteria</taxon>
        <taxon>Pseudomonadati</taxon>
        <taxon>Pseudomonadota</taxon>
        <taxon>Alphaproteobacteria</taxon>
        <taxon>Maricaulales</taxon>
        <taxon>Robiginitomaculaceae</taxon>
    </lineage>
</organism>
<dbReference type="InParanoid" id="A0A420WLX7"/>
<feature type="transmembrane region" description="Helical" evidence="6">
    <location>
        <begin position="290"/>
        <end position="311"/>
    </location>
</feature>
<keyword evidence="9" id="KW-1185">Reference proteome</keyword>
<feature type="transmembrane region" description="Helical" evidence="6">
    <location>
        <begin position="764"/>
        <end position="785"/>
    </location>
</feature>
<dbReference type="AlphaFoldDB" id="A0A420WLX7"/>
<dbReference type="RefSeq" id="WP_121099897.1">
    <property type="nucleotide sequence ID" value="NZ_RBII01000001.1"/>
</dbReference>
<dbReference type="Pfam" id="PF02355">
    <property type="entry name" value="SecD_SecF_C"/>
    <property type="match status" value="1"/>
</dbReference>
<feature type="transmembrane region" description="Helical" evidence="6">
    <location>
        <begin position="356"/>
        <end position="380"/>
    </location>
</feature>
<evidence type="ECO:0000256" key="6">
    <source>
        <dbReference type="SAM" id="Phobius"/>
    </source>
</evidence>
<dbReference type="InterPro" id="IPR000731">
    <property type="entry name" value="SSD"/>
</dbReference>
<dbReference type="InterPro" id="IPR050545">
    <property type="entry name" value="Mycobact_MmpL"/>
</dbReference>
<dbReference type="PANTHER" id="PTHR33406">
    <property type="entry name" value="MEMBRANE PROTEIN MJ1562-RELATED"/>
    <property type="match status" value="1"/>
</dbReference>
<dbReference type="Pfam" id="PF03176">
    <property type="entry name" value="MMPL"/>
    <property type="match status" value="1"/>
</dbReference>
<dbReference type="InterPro" id="IPR048634">
    <property type="entry name" value="SecD_SecF_C"/>
</dbReference>
<feature type="domain" description="SSD" evidence="7">
    <location>
        <begin position="299"/>
        <end position="415"/>
    </location>
</feature>
<dbReference type="OrthoDB" id="9794724at2"/>